<dbReference type="AlphaFoldDB" id="A0AAD4SKQ7"/>
<evidence type="ECO:0000313" key="2">
    <source>
        <dbReference type="EMBL" id="KAI3911995.1"/>
    </source>
</evidence>
<gene>
    <name evidence="2" type="ORF">MKW98_010939</name>
</gene>
<accession>A0AAD4SKQ7</accession>
<proteinExistence type="predicted"/>
<feature type="compositionally biased region" description="Low complexity" evidence="1">
    <location>
        <begin position="149"/>
        <end position="162"/>
    </location>
</feature>
<protein>
    <submittedName>
        <fullName evidence="2">Uncharacterized protein</fullName>
    </submittedName>
</protein>
<evidence type="ECO:0000313" key="3">
    <source>
        <dbReference type="Proteomes" id="UP001202328"/>
    </source>
</evidence>
<dbReference type="Proteomes" id="UP001202328">
    <property type="component" value="Unassembled WGS sequence"/>
</dbReference>
<dbReference type="PANTHER" id="PTHR33168">
    <property type="entry name" value="STRESS INDUCED PROTEIN-RELATED"/>
    <property type="match status" value="1"/>
</dbReference>
<keyword evidence="3" id="KW-1185">Reference proteome</keyword>
<reference evidence="2" key="1">
    <citation type="submission" date="2022-04" db="EMBL/GenBank/DDBJ databases">
        <title>A functionally conserved STORR gene fusion in Papaver species that diverged 16.8 million years ago.</title>
        <authorList>
            <person name="Catania T."/>
        </authorList>
    </citation>
    <scope>NUCLEOTIDE SEQUENCE</scope>
    <source>
        <strain evidence="2">S-188037</strain>
    </source>
</reference>
<name>A0AAD4SKQ7_9MAGN</name>
<sequence length="169" mass="19412">MDDDGVPLKHRRKPSLCISCCFRNNHNNHEHIIPSPSPSPDFNNHFKSFRSTLKSPTSWLKSRVNHHNSRPHHEFPEFKEKCKNLMGKMGRNRRHSADFRYDSISYALNFDEGVSDDTHPDYYQDQFPMRNFSSRLPASPPDTPTAKKSSSSSSNSSVLVSSREITAYS</sequence>
<feature type="region of interest" description="Disordered" evidence="1">
    <location>
        <begin position="130"/>
        <end position="169"/>
    </location>
</feature>
<evidence type="ECO:0000256" key="1">
    <source>
        <dbReference type="SAM" id="MobiDB-lite"/>
    </source>
</evidence>
<comment type="caution">
    <text evidence="2">The sequence shown here is derived from an EMBL/GenBank/DDBJ whole genome shotgun (WGS) entry which is preliminary data.</text>
</comment>
<organism evidence="2 3">
    <name type="scientific">Papaver atlanticum</name>
    <dbReference type="NCBI Taxonomy" id="357466"/>
    <lineage>
        <taxon>Eukaryota</taxon>
        <taxon>Viridiplantae</taxon>
        <taxon>Streptophyta</taxon>
        <taxon>Embryophyta</taxon>
        <taxon>Tracheophyta</taxon>
        <taxon>Spermatophyta</taxon>
        <taxon>Magnoliopsida</taxon>
        <taxon>Ranunculales</taxon>
        <taxon>Papaveraceae</taxon>
        <taxon>Papaveroideae</taxon>
        <taxon>Papaver</taxon>
    </lineage>
</organism>
<dbReference type="EMBL" id="JAJJMB010009862">
    <property type="protein sequence ID" value="KAI3911995.1"/>
    <property type="molecule type" value="Genomic_DNA"/>
</dbReference>